<dbReference type="Pfam" id="PF05697">
    <property type="entry name" value="Trigger_N"/>
    <property type="match status" value="1"/>
</dbReference>
<dbReference type="InterPro" id="IPR046357">
    <property type="entry name" value="PPIase_dom_sf"/>
</dbReference>
<keyword evidence="5 10" id="KW-0697">Rotamase</keyword>
<comment type="function">
    <text evidence="8 10">Involved in protein export. Acts as a chaperone by maintaining the newly synthesized protein in an open conformation. Functions as a peptidyl-prolyl cis-trans isomerase.</text>
</comment>
<accession>A0ABU8XU30</accession>
<comment type="domain">
    <text evidence="10">Consists of 3 domains; the N-terminus binds the ribosome, the middle domain has PPIase activity, while the C-terminus has intrinsic chaperone activity on its own.</text>
</comment>
<proteinExistence type="inferred from homology"/>
<comment type="subcellular location">
    <subcellularLocation>
        <location evidence="10">Cytoplasm</location>
    </subcellularLocation>
    <text evidence="10">About half TF is bound to the ribosome near the polypeptide exit tunnel while the other half is free in the cytoplasm.</text>
</comment>
<evidence type="ECO:0000256" key="6">
    <source>
        <dbReference type="ARBA" id="ARBA00023186"/>
    </source>
</evidence>
<dbReference type="EMBL" id="JBBLZC010000014">
    <property type="protein sequence ID" value="MEK0084436.1"/>
    <property type="molecule type" value="Genomic_DNA"/>
</dbReference>
<dbReference type="Proteomes" id="UP001375743">
    <property type="component" value="Unassembled WGS sequence"/>
</dbReference>
<evidence type="ECO:0000256" key="12">
    <source>
        <dbReference type="RuleBase" id="RU003914"/>
    </source>
</evidence>
<evidence type="ECO:0000259" key="14">
    <source>
        <dbReference type="PROSITE" id="PS50059"/>
    </source>
</evidence>
<keyword evidence="6 10" id="KW-0143">Chaperone</keyword>
<dbReference type="SUPFAM" id="SSF54534">
    <property type="entry name" value="FKBP-like"/>
    <property type="match status" value="1"/>
</dbReference>
<dbReference type="Gene3D" id="3.30.70.1050">
    <property type="entry name" value="Trigger factor ribosome-binding domain"/>
    <property type="match status" value="1"/>
</dbReference>
<feature type="region of interest" description="Disordered" evidence="13">
    <location>
        <begin position="432"/>
        <end position="461"/>
    </location>
</feature>
<dbReference type="SUPFAM" id="SSF102735">
    <property type="entry name" value="Trigger factor ribosome-binding domain"/>
    <property type="match status" value="1"/>
</dbReference>
<feature type="domain" description="PPIase FKBP-type" evidence="14">
    <location>
        <begin position="163"/>
        <end position="245"/>
    </location>
</feature>
<gene>
    <name evidence="10 15" type="primary">tig</name>
    <name evidence="15" type="ORF">U1T56_14860</name>
</gene>
<comment type="catalytic activity">
    <reaction evidence="1 10 11">
        <text>[protein]-peptidylproline (omega=180) = [protein]-peptidylproline (omega=0)</text>
        <dbReference type="Rhea" id="RHEA:16237"/>
        <dbReference type="Rhea" id="RHEA-COMP:10747"/>
        <dbReference type="Rhea" id="RHEA-COMP:10748"/>
        <dbReference type="ChEBI" id="CHEBI:83833"/>
        <dbReference type="ChEBI" id="CHEBI:83834"/>
        <dbReference type="EC" id="5.2.1.8"/>
    </reaction>
</comment>
<dbReference type="PROSITE" id="PS50059">
    <property type="entry name" value="FKBP_PPIASE"/>
    <property type="match status" value="1"/>
</dbReference>
<keyword evidence="10" id="KW-0963">Cytoplasm</keyword>
<organism evidence="15 16">
    <name type="scientific">Benzoatithermus flavus</name>
    <dbReference type="NCBI Taxonomy" id="3108223"/>
    <lineage>
        <taxon>Bacteria</taxon>
        <taxon>Pseudomonadati</taxon>
        <taxon>Pseudomonadota</taxon>
        <taxon>Alphaproteobacteria</taxon>
        <taxon>Geminicoccales</taxon>
        <taxon>Geminicoccaceae</taxon>
        <taxon>Benzoatithermus</taxon>
    </lineage>
</organism>
<evidence type="ECO:0000256" key="13">
    <source>
        <dbReference type="SAM" id="MobiDB-lite"/>
    </source>
</evidence>
<evidence type="ECO:0000256" key="9">
    <source>
        <dbReference type="ARBA" id="ARBA00029986"/>
    </source>
</evidence>
<dbReference type="EC" id="5.2.1.8" evidence="3 10"/>
<keyword evidence="10 12" id="KW-0131">Cell cycle</keyword>
<dbReference type="PANTHER" id="PTHR30560">
    <property type="entry name" value="TRIGGER FACTOR CHAPERONE AND PEPTIDYL-PROLYL CIS/TRANS ISOMERASE"/>
    <property type="match status" value="1"/>
</dbReference>
<dbReference type="Gene3D" id="3.10.50.40">
    <property type="match status" value="1"/>
</dbReference>
<dbReference type="RefSeq" id="WP_418160283.1">
    <property type="nucleotide sequence ID" value="NZ_JBBLZC010000014.1"/>
</dbReference>
<evidence type="ECO:0000256" key="7">
    <source>
        <dbReference type="ARBA" id="ARBA00023235"/>
    </source>
</evidence>
<dbReference type="InterPro" id="IPR001179">
    <property type="entry name" value="PPIase_FKBP_dom"/>
</dbReference>
<evidence type="ECO:0000313" key="15">
    <source>
        <dbReference type="EMBL" id="MEK0084436.1"/>
    </source>
</evidence>
<comment type="caution">
    <text evidence="15">The sequence shown here is derived from an EMBL/GenBank/DDBJ whole genome shotgun (WGS) entry which is preliminary data.</text>
</comment>
<dbReference type="InterPro" id="IPR008881">
    <property type="entry name" value="Trigger_fac_ribosome-bd_bac"/>
</dbReference>
<dbReference type="PANTHER" id="PTHR30560:SF3">
    <property type="entry name" value="TRIGGER FACTOR-LIKE PROTEIN TIG, CHLOROPLASTIC"/>
    <property type="match status" value="1"/>
</dbReference>
<reference evidence="15 16" key="1">
    <citation type="submission" date="2024-01" db="EMBL/GenBank/DDBJ databases">
        <title>Multi-omics insights into the function and evolution of sodium benzoate biodegradation pathways in Benzoatithermus flavus gen. nov., sp. nov. from hot spring.</title>
        <authorList>
            <person name="Hu C.-J."/>
            <person name="Li W.-J."/>
        </authorList>
    </citation>
    <scope>NUCLEOTIDE SEQUENCE [LARGE SCALE GENOMIC DNA]</scope>
    <source>
        <strain evidence="15 16">SYSU G07066</strain>
    </source>
</reference>
<dbReference type="PIRSF" id="PIRSF003095">
    <property type="entry name" value="Trigger_factor"/>
    <property type="match status" value="1"/>
</dbReference>
<dbReference type="Pfam" id="PF00254">
    <property type="entry name" value="FKBP_C"/>
    <property type="match status" value="1"/>
</dbReference>
<evidence type="ECO:0000256" key="1">
    <source>
        <dbReference type="ARBA" id="ARBA00000971"/>
    </source>
</evidence>
<evidence type="ECO:0000313" key="16">
    <source>
        <dbReference type="Proteomes" id="UP001375743"/>
    </source>
</evidence>
<dbReference type="InterPro" id="IPR008880">
    <property type="entry name" value="Trigger_fac_C"/>
</dbReference>
<evidence type="ECO:0000256" key="10">
    <source>
        <dbReference type="HAMAP-Rule" id="MF_00303"/>
    </source>
</evidence>
<dbReference type="Pfam" id="PF05698">
    <property type="entry name" value="Trigger_C"/>
    <property type="match status" value="1"/>
</dbReference>
<evidence type="ECO:0000256" key="4">
    <source>
        <dbReference type="ARBA" id="ARBA00016902"/>
    </source>
</evidence>
<keyword evidence="7 10" id="KW-0413">Isomerase</keyword>
<evidence type="ECO:0000256" key="2">
    <source>
        <dbReference type="ARBA" id="ARBA00005464"/>
    </source>
</evidence>
<protein>
    <recommendedName>
        <fullName evidence="4 10">Trigger factor</fullName>
        <shortName evidence="10">TF</shortName>
        <ecNumber evidence="3 10">5.2.1.8</ecNumber>
    </recommendedName>
    <alternativeName>
        <fullName evidence="9 10">PPIase</fullName>
    </alternativeName>
</protein>
<evidence type="ECO:0000256" key="11">
    <source>
        <dbReference type="PROSITE-ProRule" id="PRU00277"/>
    </source>
</evidence>
<keyword evidence="10 12" id="KW-0132">Cell division</keyword>
<comment type="similarity">
    <text evidence="2 10 12">Belongs to the FKBP-type PPIase family. Tig subfamily.</text>
</comment>
<evidence type="ECO:0000256" key="3">
    <source>
        <dbReference type="ARBA" id="ARBA00013194"/>
    </source>
</evidence>
<dbReference type="InterPro" id="IPR037041">
    <property type="entry name" value="Trigger_fac_C_sf"/>
</dbReference>
<evidence type="ECO:0000256" key="8">
    <source>
        <dbReference type="ARBA" id="ARBA00024849"/>
    </source>
</evidence>
<name>A0ABU8XU30_9PROT</name>
<dbReference type="Gene3D" id="1.10.3120.10">
    <property type="entry name" value="Trigger factor, C-terminal domain"/>
    <property type="match status" value="1"/>
</dbReference>
<dbReference type="GO" id="GO:0003755">
    <property type="term" value="F:peptidyl-prolyl cis-trans isomerase activity"/>
    <property type="evidence" value="ECO:0007669"/>
    <property type="project" value="UniProtKB-EC"/>
</dbReference>
<feature type="compositionally biased region" description="Low complexity" evidence="13">
    <location>
        <begin position="444"/>
        <end position="455"/>
    </location>
</feature>
<dbReference type="NCBIfam" id="TIGR00115">
    <property type="entry name" value="tig"/>
    <property type="match status" value="1"/>
</dbReference>
<dbReference type="HAMAP" id="MF_00303">
    <property type="entry name" value="Trigger_factor_Tig"/>
    <property type="match status" value="1"/>
</dbReference>
<evidence type="ECO:0000256" key="5">
    <source>
        <dbReference type="ARBA" id="ARBA00023110"/>
    </source>
</evidence>
<dbReference type="SUPFAM" id="SSF109998">
    <property type="entry name" value="Triger factor/SurA peptide-binding domain-like"/>
    <property type="match status" value="1"/>
</dbReference>
<dbReference type="InterPro" id="IPR036611">
    <property type="entry name" value="Trigger_fac_ribosome-bd_sf"/>
</dbReference>
<keyword evidence="16" id="KW-1185">Reference proteome</keyword>
<sequence length="461" mass="51575">MQVTQIAAEGLKREYKVTVPASEIESRVQSRLEKLAKTIRLPGFRPGKAPLPLLKKQYGRSILGEVLEEAVDEGSRKTIGDNQLRPALRPKIEVTSFDEGKDLEFAMKLEVLPEVPQVDLDAIALTKLVAEPQPEKIEEAIQNFARARQKFEPLAEPRPAQDGDQLVIDFEGRIDGELFPGGAAKDFPLRLGAKAMVPGFEEQLVGATPGETRAVKITFPEDYGNKDVAGKEAVFTVTVKEVKAPVAVEINDDWAKELGFESLAELKETFEKRFNEEYQSVSRARLKRELLDQLAEKYPFEVPTGMVDLEFEAIWKQLKDEMERTGAGFEEAGKSEDELKEEYRKIAERRVRLGLILSDIGTRNEIKVEGEELRQAAVREAMRFPGQERKVLEFFQSNPNALDQLRAPIFEDKVCDFIFSRAQVSEKTVPVEELMKDPDEEEAQQPAADGEAAAASGNATA</sequence>
<dbReference type="InterPro" id="IPR005215">
    <property type="entry name" value="Trig_fac"/>
</dbReference>
<dbReference type="InterPro" id="IPR027304">
    <property type="entry name" value="Trigger_fact/SurA_dom_sf"/>
</dbReference>